<proteinExistence type="inferred from homology"/>
<name>A0A1D2MUK7_ORCCI</name>
<accession>A0A1D2MUK7</accession>
<dbReference type="OMA" id="CADVEYL"/>
<evidence type="ECO:0000256" key="1">
    <source>
        <dbReference type="ARBA" id="ARBA00004123"/>
    </source>
</evidence>
<dbReference type="OrthoDB" id="9900844at2759"/>
<evidence type="ECO:0000256" key="5">
    <source>
        <dbReference type="ARBA" id="ARBA00022806"/>
    </source>
</evidence>
<evidence type="ECO:0000256" key="2">
    <source>
        <dbReference type="ARBA" id="ARBA00007025"/>
    </source>
</evidence>
<evidence type="ECO:0000259" key="10">
    <source>
        <dbReference type="PROSITE" id="PS51192"/>
    </source>
</evidence>
<keyword evidence="3" id="KW-0547">Nucleotide-binding</keyword>
<dbReference type="Gene3D" id="3.40.50.10810">
    <property type="entry name" value="Tandem AAA-ATPase domain"/>
    <property type="match status" value="1"/>
</dbReference>
<keyword evidence="6" id="KW-0067">ATP-binding</keyword>
<dbReference type="InterPro" id="IPR044574">
    <property type="entry name" value="ARIP4-like"/>
</dbReference>
<evidence type="ECO:0000256" key="6">
    <source>
        <dbReference type="ARBA" id="ARBA00022840"/>
    </source>
</evidence>
<dbReference type="PANTHER" id="PTHR45797">
    <property type="entry name" value="RAD54-LIKE"/>
    <property type="match status" value="1"/>
</dbReference>
<keyword evidence="5" id="KW-0347">Helicase</keyword>
<dbReference type="PROSITE" id="PS51192">
    <property type="entry name" value="HELICASE_ATP_BIND_1"/>
    <property type="match status" value="1"/>
</dbReference>
<dbReference type="PANTHER" id="PTHR45797:SF3">
    <property type="entry name" value="TRANSCRIPTIONAL REGULATOR ATRX HOMOLOG"/>
    <property type="match status" value="1"/>
</dbReference>
<dbReference type="InterPro" id="IPR014001">
    <property type="entry name" value="Helicase_ATP-bd"/>
</dbReference>
<dbReference type="Proteomes" id="UP000094527">
    <property type="component" value="Unassembled WGS sequence"/>
</dbReference>
<dbReference type="CDD" id="cd18793">
    <property type="entry name" value="SF2_C_SNF"/>
    <property type="match status" value="1"/>
</dbReference>
<comment type="similarity">
    <text evidence="2">Belongs to the SNF2/RAD54 helicase family.</text>
</comment>
<dbReference type="InterPro" id="IPR049730">
    <property type="entry name" value="SNF2/RAD54-like_C"/>
</dbReference>
<dbReference type="GO" id="GO:0016887">
    <property type="term" value="F:ATP hydrolysis activity"/>
    <property type="evidence" value="ECO:0007669"/>
    <property type="project" value="InterPro"/>
</dbReference>
<evidence type="ECO:0000256" key="4">
    <source>
        <dbReference type="ARBA" id="ARBA00022801"/>
    </source>
</evidence>
<keyword evidence="4" id="KW-0378">Hydrolase</keyword>
<dbReference type="SUPFAM" id="SSF52540">
    <property type="entry name" value="P-loop containing nucleoside triphosphate hydrolases"/>
    <property type="match status" value="2"/>
</dbReference>
<evidence type="ECO:0000256" key="3">
    <source>
        <dbReference type="ARBA" id="ARBA00022741"/>
    </source>
</evidence>
<evidence type="ECO:0000313" key="12">
    <source>
        <dbReference type="Proteomes" id="UP000094527"/>
    </source>
</evidence>
<feature type="domain" description="Helicase ATP-binding" evidence="10">
    <location>
        <begin position="1"/>
        <end position="87"/>
    </location>
</feature>
<organism evidence="11 12">
    <name type="scientific">Orchesella cincta</name>
    <name type="common">Springtail</name>
    <name type="synonym">Podura cincta</name>
    <dbReference type="NCBI Taxonomy" id="48709"/>
    <lineage>
        <taxon>Eukaryota</taxon>
        <taxon>Metazoa</taxon>
        <taxon>Ecdysozoa</taxon>
        <taxon>Arthropoda</taxon>
        <taxon>Hexapoda</taxon>
        <taxon>Collembola</taxon>
        <taxon>Entomobryomorpha</taxon>
        <taxon>Entomobryoidea</taxon>
        <taxon>Orchesellidae</taxon>
        <taxon>Orchesellinae</taxon>
        <taxon>Orchesella</taxon>
    </lineage>
</organism>
<dbReference type="GO" id="GO:0005524">
    <property type="term" value="F:ATP binding"/>
    <property type="evidence" value="ECO:0007669"/>
    <property type="project" value="UniProtKB-KW"/>
</dbReference>
<dbReference type="Gene3D" id="3.40.50.300">
    <property type="entry name" value="P-loop containing nucleotide triphosphate hydrolases"/>
    <property type="match status" value="1"/>
</dbReference>
<feature type="region of interest" description="Disordered" evidence="9">
    <location>
        <begin position="232"/>
        <end position="269"/>
    </location>
</feature>
<dbReference type="GO" id="GO:0003677">
    <property type="term" value="F:DNA binding"/>
    <property type="evidence" value="ECO:0007669"/>
    <property type="project" value="UniProtKB-KW"/>
</dbReference>
<keyword evidence="7" id="KW-0238">DNA-binding</keyword>
<dbReference type="AlphaFoldDB" id="A0A1D2MUK7"/>
<sequence length="393" mass="44957">MFRMLADPKGKKKMKDSFRKLIKEALLDEPGPDIVVCDEGHLLKNCKSMLSLAVSNIGTHRRIVLTGTPLQNNLVEYHTMMNFVKPNLLGTLNEFTNRFVNPIKNGQHADSTDSDVKTMKRRAHVLHGKLEGCVQRCDYLILAPYLPPKYEYIINIKLSDKQELLYKHYLENVVDGDLTVRRKNLLKYYAELVKIWSHPIALTISRNKTDDYETSEDEAGSLKDFVVDESEEECSKSSDSGAGTGDEKATRKTRAQAAIDPDPPLPDVSEVERLSDKWWNAIFKTKSEMTDVEISGKLVVLQQILKTCESIGDKVLVFSQYLSSLDIIEEFLVDWDKEAVEKAKDADLTFPLNGENSRWRRNIEYFRIDGQTKVSDRHRDCETFNKKSGQMTR</sequence>
<dbReference type="InterPro" id="IPR038718">
    <property type="entry name" value="SNF2-like_sf"/>
</dbReference>
<evidence type="ECO:0000256" key="8">
    <source>
        <dbReference type="ARBA" id="ARBA00023242"/>
    </source>
</evidence>
<keyword evidence="8" id="KW-0539">Nucleus</keyword>
<gene>
    <name evidence="11" type="ORF">Ocin01_10076</name>
</gene>
<dbReference type="InterPro" id="IPR000330">
    <property type="entry name" value="SNF2_N"/>
</dbReference>
<dbReference type="InterPro" id="IPR027417">
    <property type="entry name" value="P-loop_NTPase"/>
</dbReference>
<dbReference type="Pfam" id="PF00176">
    <property type="entry name" value="SNF2-rel_dom"/>
    <property type="match status" value="1"/>
</dbReference>
<dbReference type="GO" id="GO:0004386">
    <property type="term" value="F:helicase activity"/>
    <property type="evidence" value="ECO:0007669"/>
    <property type="project" value="UniProtKB-KW"/>
</dbReference>
<keyword evidence="12" id="KW-1185">Reference proteome</keyword>
<evidence type="ECO:0000256" key="7">
    <source>
        <dbReference type="ARBA" id="ARBA00023125"/>
    </source>
</evidence>
<reference evidence="11 12" key="1">
    <citation type="journal article" date="2016" name="Genome Biol. Evol.">
        <title>Gene Family Evolution Reflects Adaptation to Soil Environmental Stressors in the Genome of the Collembolan Orchesella cincta.</title>
        <authorList>
            <person name="Faddeeva-Vakhrusheva A."/>
            <person name="Derks M.F."/>
            <person name="Anvar S.Y."/>
            <person name="Agamennone V."/>
            <person name="Suring W."/>
            <person name="Smit S."/>
            <person name="van Straalen N.M."/>
            <person name="Roelofs D."/>
        </authorList>
    </citation>
    <scope>NUCLEOTIDE SEQUENCE [LARGE SCALE GENOMIC DNA]</scope>
    <source>
        <tissue evidence="11">Mixed pool</tissue>
    </source>
</reference>
<evidence type="ECO:0000256" key="9">
    <source>
        <dbReference type="SAM" id="MobiDB-lite"/>
    </source>
</evidence>
<protein>
    <submittedName>
        <fullName evidence="11">Transcriptional regulator ATRX</fullName>
    </submittedName>
</protein>
<comment type="caution">
    <text evidence="11">The sequence shown here is derived from an EMBL/GenBank/DDBJ whole genome shotgun (WGS) entry which is preliminary data.</text>
</comment>
<comment type="subcellular location">
    <subcellularLocation>
        <location evidence="1">Nucleus</location>
    </subcellularLocation>
</comment>
<dbReference type="GO" id="GO:0005634">
    <property type="term" value="C:nucleus"/>
    <property type="evidence" value="ECO:0007669"/>
    <property type="project" value="UniProtKB-SubCell"/>
</dbReference>
<dbReference type="EMBL" id="LJIJ01000521">
    <property type="protein sequence ID" value="ODM96602.1"/>
    <property type="molecule type" value="Genomic_DNA"/>
</dbReference>
<dbReference type="STRING" id="48709.A0A1D2MUK7"/>
<evidence type="ECO:0000313" key="11">
    <source>
        <dbReference type="EMBL" id="ODM96602.1"/>
    </source>
</evidence>